<evidence type="ECO:0000313" key="7">
    <source>
        <dbReference type="EMBL" id="PSB27898.1"/>
    </source>
</evidence>
<dbReference type="PANTHER" id="PTHR13710:SF105">
    <property type="entry name" value="ATP-DEPENDENT DNA HELICASE Q1"/>
    <property type="match status" value="1"/>
</dbReference>
<evidence type="ECO:0000256" key="3">
    <source>
        <dbReference type="ARBA" id="ARBA00023235"/>
    </source>
</evidence>
<dbReference type="Proteomes" id="UP000239576">
    <property type="component" value="Unassembled WGS sequence"/>
</dbReference>
<dbReference type="OrthoDB" id="9763310at2"/>
<dbReference type="GO" id="GO:0006281">
    <property type="term" value="P:DNA repair"/>
    <property type="evidence" value="ECO:0007669"/>
    <property type="project" value="TreeGrafter"/>
</dbReference>
<dbReference type="InterPro" id="IPR027417">
    <property type="entry name" value="P-loop_NTPase"/>
</dbReference>
<dbReference type="EC" id="5.6.2.4" evidence="5"/>
<dbReference type="GO" id="GO:0003677">
    <property type="term" value="F:DNA binding"/>
    <property type="evidence" value="ECO:0007669"/>
    <property type="project" value="UniProtKB-KW"/>
</dbReference>
<dbReference type="RefSeq" id="WP_106257308.1">
    <property type="nucleotide sequence ID" value="NZ_CAWNSW010000089.1"/>
</dbReference>
<name>A0A2T1E589_9CYAN</name>
<keyword evidence="3" id="KW-0413">Isomerase</keyword>
<proteinExistence type="inferred from homology"/>
<reference evidence="8" key="1">
    <citation type="submission" date="2018-02" db="EMBL/GenBank/DDBJ databases">
        <authorList>
            <person name="Moore K."/>
            <person name="Momper L."/>
        </authorList>
    </citation>
    <scope>NUCLEOTIDE SEQUENCE [LARGE SCALE GENOMIC DNA]</scope>
    <source>
        <strain evidence="8">ULC18</strain>
    </source>
</reference>
<dbReference type="GO" id="GO:0006310">
    <property type="term" value="P:DNA recombination"/>
    <property type="evidence" value="ECO:0007669"/>
    <property type="project" value="TreeGrafter"/>
</dbReference>
<evidence type="ECO:0000256" key="4">
    <source>
        <dbReference type="ARBA" id="ARBA00034617"/>
    </source>
</evidence>
<evidence type="ECO:0000256" key="5">
    <source>
        <dbReference type="ARBA" id="ARBA00034808"/>
    </source>
</evidence>
<keyword evidence="2" id="KW-0238">DNA-binding</keyword>
<evidence type="ECO:0000259" key="6">
    <source>
        <dbReference type="Pfam" id="PF00270"/>
    </source>
</evidence>
<dbReference type="GO" id="GO:0009378">
    <property type="term" value="F:four-way junction helicase activity"/>
    <property type="evidence" value="ECO:0007669"/>
    <property type="project" value="TreeGrafter"/>
</dbReference>
<reference evidence="7 8" key="2">
    <citation type="submission" date="2018-03" db="EMBL/GenBank/DDBJ databases">
        <title>The ancient ancestry and fast evolution of plastids.</title>
        <authorList>
            <person name="Moore K.R."/>
            <person name="Magnabosco C."/>
            <person name="Momper L."/>
            <person name="Gold D.A."/>
            <person name="Bosak T."/>
            <person name="Fournier G.P."/>
        </authorList>
    </citation>
    <scope>NUCLEOTIDE SEQUENCE [LARGE SCALE GENOMIC DNA]</scope>
    <source>
        <strain evidence="7 8">ULC18</strain>
    </source>
</reference>
<dbReference type="AlphaFoldDB" id="A0A2T1E589"/>
<evidence type="ECO:0000256" key="1">
    <source>
        <dbReference type="ARBA" id="ARBA00005446"/>
    </source>
</evidence>
<protein>
    <recommendedName>
        <fullName evidence="5">DNA 3'-5' helicase</fullName>
        <ecNumber evidence="5">5.6.2.4</ecNumber>
    </recommendedName>
</protein>
<dbReference type="GO" id="GO:0005524">
    <property type="term" value="F:ATP binding"/>
    <property type="evidence" value="ECO:0007669"/>
    <property type="project" value="InterPro"/>
</dbReference>
<dbReference type="GO" id="GO:0043138">
    <property type="term" value="F:3'-5' DNA helicase activity"/>
    <property type="evidence" value="ECO:0007669"/>
    <property type="project" value="UniProtKB-EC"/>
</dbReference>
<dbReference type="PANTHER" id="PTHR13710">
    <property type="entry name" value="DNA HELICASE RECQ FAMILY MEMBER"/>
    <property type="match status" value="1"/>
</dbReference>
<accession>A0A2T1E589</accession>
<dbReference type="Pfam" id="PF00270">
    <property type="entry name" value="DEAD"/>
    <property type="match status" value="1"/>
</dbReference>
<comment type="catalytic activity">
    <reaction evidence="4">
        <text>Couples ATP hydrolysis with the unwinding of duplex DNA by translocating in the 3'-5' direction.</text>
        <dbReference type="EC" id="5.6.2.4"/>
    </reaction>
</comment>
<sequence length="91" mass="9475">MRPGQEVAIQSVLNRQDTLVVMPTGSGKSAIYQLAAVEMAGATVVVSPLIALQKDQVDAIESQDLGGAAQVNSKTLEVGMALLGGLLRRVE</sequence>
<feature type="domain" description="DEAD/DEAH-box helicase" evidence="6">
    <location>
        <begin position="2"/>
        <end position="62"/>
    </location>
</feature>
<evidence type="ECO:0000313" key="8">
    <source>
        <dbReference type="Proteomes" id="UP000239576"/>
    </source>
</evidence>
<dbReference type="EMBL" id="PVWK01000084">
    <property type="protein sequence ID" value="PSB27898.1"/>
    <property type="molecule type" value="Genomic_DNA"/>
</dbReference>
<dbReference type="SUPFAM" id="SSF52540">
    <property type="entry name" value="P-loop containing nucleoside triphosphate hydrolases"/>
    <property type="match status" value="1"/>
</dbReference>
<dbReference type="InterPro" id="IPR011545">
    <property type="entry name" value="DEAD/DEAH_box_helicase_dom"/>
</dbReference>
<dbReference type="Gene3D" id="3.40.50.300">
    <property type="entry name" value="P-loop containing nucleotide triphosphate hydrolases"/>
    <property type="match status" value="1"/>
</dbReference>
<organism evidence="7 8">
    <name type="scientific">Stenomitos frigidus ULC18</name>
    <dbReference type="NCBI Taxonomy" id="2107698"/>
    <lineage>
        <taxon>Bacteria</taxon>
        <taxon>Bacillati</taxon>
        <taxon>Cyanobacteriota</taxon>
        <taxon>Cyanophyceae</taxon>
        <taxon>Leptolyngbyales</taxon>
        <taxon>Leptolyngbyaceae</taxon>
        <taxon>Stenomitos</taxon>
    </lineage>
</organism>
<dbReference type="GO" id="GO:0005737">
    <property type="term" value="C:cytoplasm"/>
    <property type="evidence" value="ECO:0007669"/>
    <property type="project" value="TreeGrafter"/>
</dbReference>
<keyword evidence="8" id="KW-1185">Reference proteome</keyword>
<gene>
    <name evidence="7" type="ORF">C7B82_16120</name>
</gene>
<dbReference type="GO" id="GO:0005694">
    <property type="term" value="C:chromosome"/>
    <property type="evidence" value="ECO:0007669"/>
    <property type="project" value="TreeGrafter"/>
</dbReference>
<evidence type="ECO:0000256" key="2">
    <source>
        <dbReference type="ARBA" id="ARBA00023125"/>
    </source>
</evidence>
<comment type="caution">
    <text evidence="7">The sequence shown here is derived from an EMBL/GenBank/DDBJ whole genome shotgun (WGS) entry which is preliminary data.</text>
</comment>
<comment type="similarity">
    <text evidence="1">Belongs to the helicase family. RecQ subfamily.</text>
</comment>